<keyword evidence="2" id="KW-1185">Reference proteome</keyword>
<organism evidence="1 2">
    <name type="scientific">Clitoria ternatea</name>
    <name type="common">Butterfly pea</name>
    <dbReference type="NCBI Taxonomy" id="43366"/>
    <lineage>
        <taxon>Eukaryota</taxon>
        <taxon>Viridiplantae</taxon>
        <taxon>Streptophyta</taxon>
        <taxon>Embryophyta</taxon>
        <taxon>Tracheophyta</taxon>
        <taxon>Spermatophyta</taxon>
        <taxon>Magnoliopsida</taxon>
        <taxon>eudicotyledons</taxon>
        <taxon>Gunneridae</taxon>
        <taxon>Pentapetalae</taxon>
        <taxon>rosids</taxon>
        <taxon>fabids</taxon>
        <taxon>Fabales</taxon>
        <taxon>Fabaceae</taxon>
        <taxon>Papilionoideae</taxon>
        <taxon>50 kb inversion clade</taxon>
        <taxon>NPAAA clade</taxon>
        <taxon>indigoferoid/millettioid clade</taxon>
        <taxon>Phaseoleae</taxon>
        <taxon>Clitoria</taxon>
    </lineage>
</organism>
<proteinExistence type="predicted"/>
<comment type="caution">
    <text evidence="1">The sequence shown here is derived from an EMBL/GenBank/DDBJ whole genome shotgun (WGS) entry which is preliminary data.</text>
</comment>
<gene>
    <name evidence="1" type="ORF">RJT34_20423</name>
</gene>
<evidence type="ECO:0000313" key="2">
    <source>
        <dbReference type="Proteomes" id="UP001359559"/>
    </source>
</evidence>
<protein>
    <submittedName>
        <fullName evidence="1">Uncharacterized protein</fullName>
    </submittedName>
</protein>
<dbReference type="AlphaFoldDB" id="A0AAN9IT44"/>
<name>A0AAN9IT44_CLITE</name>
<accession>A0AAN9IT44</accession>
<dbReference type="Proteomes" id="UP001359559">
    <property type="component" value="Unassembled WGS sequence"/>
</dbReference>
<evidence type="ECO:0000313" key="1">
    <source>
        <dbReference type="EMBL" id="KAK7285646.1"/>
    </source>
</evidence>
<dbReference type="EMBL" id="JAYKXN010000005">
    <property type="protein sequence ID" value="KAK7285646.1"/>
    <property type="molecule type" value="Genomic_DNA"/>
</dbReference>
<reference evidence="1 2" key="1">
    <citation type="submission" date="2024-01" db="EMBL/GenBank/DDBJ databases">
        <title>The genomes of 5 underutilized Papilionoideae crops provide insights into root nodulation and disease resistance.</title>
        <authorList>
            <person name="Yuan L."/>
        </authorList>
    </citation>
    <scope>NUCLEOTIDE SEQUENCE [LARGE SCALE GENOMIC DNA]</scope>
    <source>
        <strain evidence="1">LY-2023</strain>
        <tissue evidence="1">Leaf</tissue>
    </source>
</reference>
<sequence length="128" mass="14493">MYYYGVESDKLVAASKHEDDVNFYQTIVPDTVRLFHINPKAKHPALVLLKKKEVIFGHVEMDNEDVGKPIVDFFGITGNTPKGFLSSFSSDNFATPPPEVVRKIEAEYPTLLSKQQLPAYLEKIYDSI</sequence>